<dbReference type="SUPFAM" id="SSF82171">
    <property type="entry name" value="DPP6 N-terminal domain-like"/>
    <property type="match status" value="1"/>
</dbReference>
<name>A0A1G2MDX1_9BACT</name>
<organism evidence="2 3">
    <name type="scientific">Candidatus Taylorbacteria bacterium RIFCSPHIGHO2_01_FULL_51_15</name>
    <dbReference type="NCBI Taxonomy" id="1802304"/>
    <lineage>
        <taxon>Bacteria</taxon>
        <taxon>Candidatus Tayloriibacteriota</taxon>
    </lineage>
</organism>
<dbReference type="EMBL" id="MHRI01000009">
    <property type="protein sequence ID" value="OHA21369.1"/>
    <property type="molecule type" value="Genomic_DNA"/>
</dbReference>
<gene>
    <name evidence="2" type="ORF">A2849_00020</name>
</gene>
<evidence type="ECO:0000313" key="3">
    <source>
        <dbReference type="Proteomes" id="UP000178121"/>
    </source>
</evidence>
<evidence type="ECO:0000313" key="2">
    <source>
        <dbReference type="EMBL" id="OHA21369.1"/>
    </source>
</evidence>
<proteinExistence type="predicted"/>
<sequence length="261" mass="29367">MNRLVLKVFVIFIVACVAMWVFWNNSDAKRPSEIGSLGTSENVQGSIYVWPKVLNKNGYTMTLNATRDLRIKKDETEIFYTTSVHAAALGDAFVVWVEKREDSPQSVPHFEVWLFDLASKQSRVLLPNIDNKQNPNSPPIAISGDQIALSTLANTLVLVNVKSGVSKTVPLPSEYRINSDSIHFSENIVIVAAYKSGTYRTSLLLGYNTISGTFNVLYQIPEKREYYTLYNVQSKNGTLYWAEGAQFSKTRFFSLQFGNGR</sequence>
<reference evidence="2 3" key="1">
    <citation type="journal article" date="2016" name="Nat. Commun.">
        <title>Thousands of microbial genomes shed light on interconnected biogeochemical processes in an aquifer system.</title>
        <authorList>
            <person name="Anantharaman K."/>
            <person name="Brown C.T."/>
            <person name="Hug L.A."/>
            <person name="Sharon I."/>
            <person name="Castelle C.J."/>
            <person name="Probst A.J."/>
            <person name="Thomas B.C."/>
            <person name="Singh A."/>
            <person name="Wilkins M.J."/>
            <person name="Karaoz U."/>
            <person name="Brodie E.L."/>
            <person name="Williams K.H."/>
            <person name="Hubbard S.S."/>
            <person name="Banfield J.F."/>
        </authorList>
    </citation>
    <scope>NUCLEOTIDE SEQUENCE [LARGE SCALE GENOMIC DNA]</scope>
</reference>
<keyword evidence="1" id="KW-0812">Transmembrane</keyword>
<feature type="transmembrane region" description="Helical" evidence="1">
    <location>
        <begin position="5"/>
        <end position="23"/>
    </location>
</feature>
<dbReference type="AlphaFoldDB" id="A0A1G2MDX1"/>
<keyword evidence="1" id="KW-1133">Transmembrane helix</keyword>
<keyword evidence="1" id="KW-0472">Membrane</keyword>
<comment type="caution">
    <text evidence="2">The sequence shown here is derived from an EMBL/GenBank/DDBJ whole genome shotgun (WGS) entry which is preliminary data.</text>
</comment>
<dbReference type="Proteomes" id="UP000178121">
    <property type="component" value="Unassembled WGS sequence"/>
</dbReference>
<accession>A0A1G2MDX1</accession>
<protein>
    <submittedName>
        <fullName evidence="2">Uncharacterized protein</fullName>
    </submittedName>
</protein>
<evidence type="ECO:0000256" key="1">
    <source>
        <dbReference type="SAM" id="Phobius"/>
    </source>
</evidence>